<dbReference type="EC" id="1.3.1.95" evidence="10"/>
<dbReference type="GO" id="GO:0043958">
    <property type="term" value="F:acryloyl-CoA reductase (NADH) activity"/>
    <property type="evidence" value="ECO:0007669"/>
    <property type="project" value="UniProtKB-EC"/>
</dbReference>
<organism evidence="10 11">
    <name type="scientific">Paraburkholderia solisilvae</name>
    <dbReference type="NCBI Taxonomy" id="624376"/>
    <lineage>
        <taxon>Bacteria</taxon>
        <taxon>Pseudomonadati</taxon>
        <taxon>Pseudomonadota</taxon>
        <taxon>Betaproteobacteria</taxon>
        <taxon>Burkholderiales</taxon>
        <taxon>Burkholderiaceae</taxon>
        <taxon>Paraburkholderia</taxon>
    </lineage>
</organism>
<evidence type="ECO:0000256" key="6">
    <source>
        <dbReference type="SAM" id="MobiDB-lite"/>
    </source>
</evidence>
<feature type="compositionally biased region" description="Polar residues" evidence="6">
    <location>
        <begin position="107"/>
        <end position="124"/>
    </location>
</feature>
<name>A0A6J5ERD1_9BURK</name>
<gene>
    <name evidence="10" type="primary">acrC</name>
    <name evidence="10" type="ORF">LMG29739_05160</name>
</gene>
<feature type="region of interest" description="Disordered" evidence="6">
    <location>
        <begin position="107"/>
        <end position="130"/>
    </location>
</feature>
<comment type="similarity">
    <text evidence="2">Belongs to the acyl-CoA dehydrogenase family.</text>
</comment>
<dbReference type="InterPro" id="IPR037069">
    <property type="entry name" value="AcylCoA_DH/ox_N_sf"/>
</dbReference>
<dbReference type="InterPro" id="IPR036250">
    <property type="entry name" value="AcylCo_DH-like_C"/>
</dbReference>
<dbReference type="Pfam" id="PF02770">
    <property type="entry name" value="Acyl-CoA_dh_M"/>
    <property type="match status" value="1"/>
</dbReference>
<feature type="domain" description="Acyl-CoA dehydrogenase/oxidase C-terminal" evidence="7">
    <location>
        <begin position="249"/>
        <end position="385"/>
    </location>
</feature>
<dbReference type="SUPFAM" id="SSF56645">
    <property type="entry name" value="Acyl-CoA dehydrogenase NM domain-like"/>
    <property type="match status" value="1"/>
</dbReference>
<proteinExistence type="inferred from homology"/>
<dbReference type="InterPro" id="IPR009100">
    <property type="entry name" value="AcylCoA_DH/oxidase_NM_dom_sf"/>
</dbReference>
<dbReference type="EMBL" id="CADIKF010000053">
    <property type="protein sequence ID" value="CAB3767776.1"/>
    <property type="molecule type" value="Genomic_DNA"/>
</dbReference>
<keyword evidence="11" id="KW-1185">Reference proteome</keyword>
<dbReference type="InterPro" id="IPR006091">
    <property type="entry name" value="Acyl-CoA_Oxase/DH_mid-dom"/>
</dbReference>
<dbReference type="Pfam" id="PF00441">
    <property type="entry name" value="Acyl-CoA_dh_1"/>
    <property type="match status" value="1"/>
</dbReference>
<dbReference type="Gene3D" id="1.20.140.10">
    <property type="entry name" value="Butyryl-CoA Dehydrogenase, subunit A, domain 3"/>
    <property type="match status" value="1"/>
</dbReference>
<dbReference type="RefSeq" id="WP_175114300.1">
    <property type="nucleotide sequence ID" value="NZ_CADIKF010000053.1"/>
</dbReference>
<accession>A0A6J5ERD1</accession>
<evidence type="ECO:0000256" key="1">
    <source>
        <dbReference type="ARBA" id="ARBA00001974"/>
    </source>
</evidence>
<dbReference type="InterPro" id="IPR009075">
    <property type="entry name" value="AcylCo_DH/oxidase_C"/>
</dbReference>
<keyword evidence="3" id="KW-0285">Flavoprotein</keyword>
<evidence type="ECO:0000256" key="3">
    <source>
        <dbReference type="ARBA" id="ARBA00022630"/>
    </source>
</evidence>
<dbReference type="PANTHER" id="PTHR43884">
    <property type="entry name" value="ACYL-COA DEHYDROGENASE"/>
    <property type="match status" value="1"/>
</dbReference>
<dbReference type="AlphaFoldDB" id="A0A6J5ERD1"/>
<evidence type="ECO:0000259" key="7">
    <source>
        <dbReference type="Pfam" id="PF00441"/>
    </source>
</evidence>
<dbReference type="GO" id="GO:0003995">
    <property type="term" value="F:acyl-CoA dehydrogenase activity"/>
    <property type="evidence" value="ECO:0007669"/>
    <property type="project" value="TreeGrafter"/>
</dbReference>
<reference evidence="10 11" key="1">
    <citation type="submission" date="2020-04" db="EMBL/GenBank/DDBJ databases">
        <authorList>
            <person name="De Canck E."/>
        </authorList>
    </citation>
    <scope>NUCLEOTIDE SEQUENCE [LARGE SCALE GENOMIC DNA]</scope>
    <source>
        <strain evidence="10 11">LMG 29739</strain>
    </source>
</reference>
<dbReference type="Proteomes" id="UP000494329">
    <property type="component" value="Unassembled WGS sequence"/>
</dbReference>
<evidence type="ECO:0000313" key="11">
    <source>
        <dbReference type="Proteomes" id="UP000494329"/>
    </source>
</evidence>
<feature type="domain" description="Acyl-CoA dehydrogenase/oxidase N-terminal" evidence="9">
    <location>
        <begin position="6"/>
        <end position="99"/>
    </location>
</feature>
<dbReference type="SUPFAM" id="SSF47203">
    <property type="entry name" value="Acyl-CoA dehydrogenase C-terminal domain-like"/>
    <property type="match status" value="1"/>
</dbReference>
<dbReference type="PANTHER" id="PTHR43884:SF20">
    <property type="entry name" value="ACYL-COA DEHYDROGENASE FADE28"/>
    <property type="match status" value="1"/>
</dbReference>
<evidence type="ECO:0000259" key="9">
    <source>
        <dbReference type="Pfam" id="PF02771"/>
    </source>
</evidence>
<feature type="domain" description="Acyl-CoA oxidase/dehydrogenase middle" evidence="8">
    <location>
        <begin position="152"/>
        <end position="234"/>
    </location>
</feature>
<keyword evidence="4" id="KW-0274">FAD</keyword>
<dbReference type="InterPro" id="IPR013786">
    <property type="entry name" value="AcylCoA_DH/ox_N"/>
</dbReference>
<dbReference type="Gene3D" id="1.10.540.10">
    <property type="entry name" value="Acyl-CoA dehydrogenase/oxidase, N-terminal domain"/>
    <property type="match status" value="1"/>
</dbReference>
<evidence type="ECO:0000256" key="4">
    <source>
        <dbReference type="ARBA" id="ARBA00022827"/>
    </source>
</evidence>
<dbReference type="GO" id="GO:0050660">
    <property type="term" value="F:flavin adenine dinucleotide binding"/>
    <property type="evidence" value="ECO:0007669"/>
    <property type="project" value="InterPro"/>
</dbReference>
<dbReference type="InterPro" id="IPR046373">
    <property type="entry name" value="Acyl-CoA_Oxase/DH_mid-dom_sf"/>
</dbReference>
<protein>
    <submittedName>
        <fullName evidence="10">Acryloyl-CoA reductase (NADH)</fullName>
        <ecNumber evidence="10">1.3.1.95</ecNumber>
    </submittedName>
</protein>
<evidence type="ECO:0000313" key="10">
    <source>
        <dbReference type="EMBL" id="CAB3767776.1"/>
    </source>
</evidence>
<sequence>MDFSFNDEQRQLADALRRYLDAQYGFDARGAIIHSDAGVSDTHWAAFAELGLTALPVPEAYGGFSGGAVDMLVVMQELGRALVVEPYWATMVGAEALRLAGAHGSSVQNSAQNSGQNSGQNSERGASRGSDLDANATELLERVAQGALKLAVAFHEPAARYDLFAIATTAALQGDRYLLDGTKSIVQHGAQADCWIVPARINGDVALFVVARDAAGVAITDYRTIDGQRAATLQFAHTPARWLIGAPAGAAVFERVADYGIVLLCAEALGALDALNHATIEYTKTREQFGTPIARFQALQHRMVEMMIHTEQARSLTYLAAVRYASDDADERRRAVSAAKVRIGQAARFVGQQAIQLHGGMGMTNEVAAAHLFKRLAIIETTLGDVDHHLARFAALPGFTPVDA</sequence>
<evidence type="ECO:0000256" key="5">
    <source>
        <dbReference type="ARBA" id="ARBA00023002"/>
    </source>
</evidence>
<dbReference type="Gene3D" id="2.40.110.10">
    <property type="entry name" value="Butyryl-CoA Dehydrogenase, subunit A, domain 2"/>
    <property type="match status" value="1"/>
</dbReference>
<evidence type="ECO:0000256" key="2">
    <source>
        <dbReference type="ARBA" id="ARBA00009347"/>
    </source>
</evidence>
<comment type="cofactor">
    <cofactor evidence="1">
        <name>FAD</name>
        <dbReference type="ChEBI" id="CHEBI:57692"/>
    </cofactor>
</comment>
<evidence type="ECO:0000259" key="8">
    <source>
        <dbReference type="Pfam" id="PF02770"/>
    </source>
</evidence>
<dbReference type="CDD" id="cd00567">
    <property type="entry name" value="ACAD"/>
    <property type="match status" value="1"/>
</dbReference>
<keyword evidence="5 10" id="KW-0560">Oxidoreductase</keyword>
<dbReference type="Pfam" id="PF02771">
    <property type="entry name" value="Acyl-CoA_dh_N"/>
    <property type="match status" value="1"/>
</dbReference>